<proteinExistence type="predicted"/>
<dbReference type="OrthoDB" id="2927236at2759"/>
<name>A0A9W8K0C0_9AGAR</name>
<accession>A0A9W8K0C0</accession>
<comment type="caution">
    <text evidence="1">The sequence shown here is derived from an EMBL/GenBank/DDBJ whole genome shotgun (WGS) entry which is preliminary data.</text>
</comment>
<keyword evidence="2" id="KW-1185">Reference proteome</keyword>
<sequence length="537" mass="61459">MGVEDDPAVLNVDVKEEATQTFRTHWRPLIEIVPVEIWRECWMYADDRGHRTLAFVCRLFRDICLPFVFKKLSYSLVIGGLANTGDNTSARKGWVYDMKTRVKRMQELASSQQHASMVRECRFHTSFDTRRRKAIKKSNAVKSAYNGFVEAFTFALPHFTNLTRVDIITDLDIDGRILSALALFPRIDSVCLSGTFARGESINTLIKPRILEVYQEDGIEYSDPPSNIPQVVSSQRLEELHLHSYILAPRIMYALTPQGNCPHLTVLEINFVTGHATVLAAFLAVCPQLRTLIINDHHDLDAQRAILEFSISPTTIPLLESFFGPAVLANLIIPGRPVQKIALDLFQWDKRLDAVVTTMERLSRSTGPVRELKLPAIVCHPNIVTTITRLFPDLTSLRFRVDDAEHEHDVNCAPEEIYDERRLDFVFDKHHCPFSYEGLLCQIASRHISLPQGLECLRLNQFDMSLRDNNRMFGQCLSDAVANAVATLLGATYPLKELWIGRDYPHVIFQRQEYEKEWRIVLRCRDLSYLSNDGDWD</sequence>
<dbReference type="Gene3D" id="3.80.10.10">
    <property type="entry name" value="Ribonuclease Inhibitor"/>
    <property type="match status" value="1"/>
</dbReference>
<dbReference type="InterPro" id="IPR032675">
    <property type="entry name" value="LRR_dom_sf"/>
</dbReference>
<dbReference type="SUPFAM" id="SSF52047">
    <property type="entry name" value="RNI-like"/>
    <property type="match status" value="1"/>
</dbReference>
<dbReference type="AlphaFoldDB" id="A0A9W8K0C0"/>
<reference evidence="1" key="1">
    <citation type="submission" date="2022-07" db="EMBL/GenBank/DDBJ databases">
        <title>Genome Sequence of Agrocybe chaxingu.</title>
        <authorList>
            <person name="Buettner E."/>
        </authorList>
    </citation>
    <scope>NUCLEOTIDE SEQUENCE</scope>
    <source>
        <strain evidence="1">MP-N11</strain>
    </source>
</reference>
<dbReference type="Proteomes" id="UP001148786">
    <property type="component" value="Unassembled WGS sequence"/>
</dbReference>
<organism evidence="1 2">
    <name type="scientific">Agrocybe chaxingu</name>
    <dbReference type="NCBI Taxonomy" id="84603"/>
    <lineage>
        <taxon>Eukaryota</taxon>
        <taxon>Fungi</taxon>
        <taxon>Dikarya</taxon>
        <taxon>Basidiomycota</taxon>
        <taxon>Agaricomycotina</taxon>
        <taxon>Agaricomycetes</taxon>
        <taxon>Agaricomycetidae</taxon>
        <taxon>Agaricales</taxon>
        <taxon>Agaricineae</taxon>
        <taxon>Strophariaceae</taxon>
        <taxon>Agrocybe</taxon>
    </lineage>
</organism>
<dbReference type="EMBL" id="JANKHO010000500">
    <property type="protein sequence ID" value="KAJ3509147.1"/>
    <property type="molecule type" value="Genomic_DNA"/>
</dbReference>
<evidence type="ECO:0000313" key="2">
    <source>
        <dbReference type="Proteomes" id="UP001148786"/>
    </source>
</evidence>
<gene>
    <name evidence="1" type="ORF">NLJ89_g5374</name>
</gene>
<evidence type="ECO:0008006" key="3">
    <source>
        <dbReference type="Google" id="ProtNLM"/>
    </source>
</evidence>
<protein>
    <recommendedName>
        <fullName evidence="3">F-box domain-containing protein</fullName>
    </recommendedName>
</protein>
<evidence type="ECO:0000313" key="1">
    <source>
        <dbReference type="EMBL" id="KAJ3509147.1"/>
    </source>
</evidence>